<dbReference type="eggNOG" id="COG2268">
    <property type="taxonomic scope" value="Bacteria"/>
</dbReference>
<dbReference type="AlphaFoldDB" id="I0IIF7"/>
<dbReference type="OrthoDB" id="9815577at2"/>
<dbReference type="SUPFAM" id="SSF117892">
    <property type="entry name" value="Band 7/SPFH domain"/>
    <property type="match status" value="1"/>
</dbReference>
<evidence type="ECO:0000256" key="1">
    <source>
        <dbReference type="ARBA" id="ARBA00004308"/>
    </source>
</evidence>
<dbReference type="KEGG" id="phm:PSMK_28860"/>
<name>I0IIF7_PHYMF</name>
<dbReference type="InterPro" id="IPR036013">
    <property type="entry name" value="Band_7/SPFH_dom_sf"/>
</dbReference>
<protein>
    <recommendedName>
        <fullName evidence="6">Band 7 domain-containing protein</fullName>
    </recommendedName>
</protein>
<evidence type="ECO:0000256" key="3">
    <source>
        <dbReference type="SAM" id="Phobius"/>
    </source>
</evidence>
<evidence type="ECO:0000313" key="4">
    <source>
        <dbReference type="EMBL" id="BAM05045.1"/>
    </source>
</evidence>
<dbReference type="Proteomes" id="UP000007881">
    <property type="component" value="Chromosome"/>
</dbReference>
<dbReference type="InterPro" id="IPR027705">
    <property type="entry name" value="Flotillin_fam"/>
</dbReference>
<evidence type="ECO:0008006" key="6">
    <source>
        <dbReference type="Google" id="ProtNLM"/>
    </source>
</evidence>
<reference evidence="4 5" key="1">
    <citation type="submission" date="2012-02" db="EMBL/GenBank/DDBJ databases">
        <title>Complete genome sequence of Phycisphaera mikurensis NBRC 102666.</title>
        <authorList>
            <person name="Ankai A."/>
            <person name="Hosoyama A."/>
            <person name="Terui Y."/>
            <person name="Sekine M."/>
            <person name="Fukai R."/>
            <person name="Kato Y."/>
            <person name="Nakamura S."/>
            <person name="Yamada-Narita S."/>
            <person name="Kawakoshi A."/>
            <person name="Fukunaga Y."/>
            <person name="Yamazaki S."/>
            <person name="Fujita N."/>
        </authorList>
    </citation>
    <scope>NUCLEOTIDE SEQUENCE [LARGE SCALE GENOMIC DNA]</scope>
    <source>
        <strain evidence="5">NBRC 102666 / KCTC 22515 / FYK2301M01</strain>
    </source>
</reference>
<keyword evidence="3" id="KW-0812">Transmembrane</keyword>
<dbReference type="PANTHER" id="PTHR13806:SF31">
    <property type="entry name" value="FLOTILLIN-LIKE PROTEIN 1-RELATED"/>
    <property type="match status" value="1"/>
</dbReference>
<keyword evidence="2" id="KW-0175">Coiled coil</keyword>
<dbReference type="PATRIC" id="fig|1142394.8.peg.2985"/>
<sequence>MQTAIVIAVVVVGLLVIAVGFLTMLAKFFVKVEQGTALVRTGVGPTKVTFSGIPVIPIMHRAEFMDISVKRIEIYRHGSEGLNCKDNVRADIKVAFFVRVNNASADVLQVAQSIGCRRASDIQALVDLFDAKFSEALKTVGKSFDFTELYTEREKFKNEILAHIGTDLNGYVLDDAAIDYLEQTDLKQLDPSNILDAEGIKKITDLTAREAVLSNSIAREKEKTIKKQDVEAREAILELERQQEEAEDRQAREIASVKAREQAEAQKVEEEERFKSERARISTEEELGIAEQNKLRQILVAAKAKEKTDAVESERVLREKGLEATERERVVELAEIEKEKALEEQRRQIQDVIRERVVVERAVVEEQEKIKDTEEVAAAERAKTVSVTAAQAKAEEAKVQEVQKAEAGQLAAKFQAEEILIEAGAHREAAEQEALGKMKMAEALQAEKAAAGLAEAEVMDAQAGALDKYGAAEAQVMRAKGNAEAEAVAAKAEAMRKLDGVGKEHEEFKLELERRLQVELAEIGIQKDIAAEQARVLAEALKSANIDIVGGDGVFFDNLINAITRGKQVDRFVDNSKHVERIASQLSGDGPGGALSNGEFGGRLKELVQQTGVSSEDVKNLTIAALLGKAMASSDDEGLLGELKGLLGLAKATGASDKRLSEIGG</sequence>
<keyword evidence="3" id="KW-1133">Transmembrane helix</keyword>
<feature type="coiled-coil region" evidence="2">
    <location>
        <begin position="335"/>
        <end position="383"/>
    </location>
</feature>
<dbReference type="EMBL" id="AP012338">
    <property type="protein sequence ID" value="BAM05045.1"/>
    <property type="molecule type" value="Genomic_DNA"/>
</dbReference>
<accession>I0IIF7</accession>
<dbReference type="RefSeq" id="WP_014438255.1">
    <property type="nucleotide sequence ID" value="NC_017080.1"/>
</dbReference>
<gene>
    <name evidence="4" type="ordered locus">PSMK_28860</name>
</gene>
<dbReference type="GO" id="GO:0012505">
    <property type="term" value="C:endomembrane system"/>
    <property type="evidence" value="ECO:0007669"/>
    <property type="project" value="UniProtKB-SubCell"/>
</dbReference>
<dbReference type="STRING" id="1142394.PSMK_28860"/>
<evidence type="ECO:0000313" key="5">
    <source>
        <dbReference type="Proteomes" id="UP000007881"/>
    </source>
</evidence>
<dbReference type="GO" id="GO:0005886">
    <property type="term" value="C:plasma membrane"/>
    <property type="evidence" value="ECO:0007669"/>
    <property type="project" value="TreeGrafter"/>
</dbReference>
<keyword evidence="3" id="KW-0472">Membrane</keyword>
<comment type="subcellular location">
    <subcellularLocation>
        <location evidence="1">Endomembrane system</location>
    </subcellularLocation>
</comment>
<proteinExistence type="predicted"/>
<dbReference type="PANTHER" id="PTHR13806">
    <property type="entry name" value="FLOTILLIN-RELATED"/>
    <property type="match status" value="1"/>
</dbReference>
<dbReference type="HOGENOM" id="CLU_026777_0_0_0"/>
<feature type="transmembrane region" description="Helical" evidence="3">
    <location>
        <begin position="6"/>
        <end position="30"/>
    </location>
</feature>
<feature type="coiled-coil region" evidence="2">
    <location>
        <begin position="225"/>
        <end position="280"/>
    </location>
</feature>
<keyword evidence="5" id="KW-1185">Reference proteome</keyword>
<dbReference type="Gene3D" id="3.30.479.30">
    <property type="entry name" value="Band 7 domain"/>
    <property type="match status" value="1"/>
</dbReference>
<organism evidence="4 5">
    <name type="scientific">Phycisphaera mikurensis (strain NBRC 102666 / KCTC 22515 / FYK2301M01)</name>
    <dbReference type="NCBI Taxonomy" id="1142394"/>
    <lineage>
        <taxon>Bacteria</taxon>
        <taxon>Pseudomonadati</taxon>
        <taxon>Planctomycetota</taxon>
        <taxon>Phycisphaerae</taxon>
        <taxon>Phycisphaerales</taxon>
        <taxon>Phycisphaeraceae</taxon>
        <taxon>Phycisphaera</taxon>
    </lineage>
</organism>
<evidence type="ECO:0000256" key="2">
    <source>
        <dbReference type="SAM" id="Coils"/>
    </source>
</evidence>